<evidence type="ECO:0000313" key="16">
    <source>
        <dbReference type="Proteomes" id="UP001225906"/>
    </source>
</evidence>
<evidence type="ECO:0000256" key="6">
    <source>
        <dbReference type="ARBA" id="ARBA00022679"/>
    </source>
</evidence>
<keyword evidence="9 13" id="KW-0547">Nucleotide-binding</keyword>
<dbReference type="RefSeq" id="WP_306389679.1">
    <property type="nucleotide sequence ID" value="NZ_JAVCAP010000016.1"/>
</dbReference>
<keyword evidence="6 13" id="KW-0808">Transferase</keyword>
<sequence>MRVTLAEAIHLLKQGQVVAIPTETVYGLAADARNEDALRKIYATKQRPTNNPLIVHLADIAHVPAWANEFSPLAQKLAQAFWPGPLTLVLPSKPEVSHIVRASEPTVALRVPAHPLARQLLMESGMGLAAPSANKYTQLSPTTAEHVESSLGASIPVLDGGACQVGIESTIVSVAGDTWHLLRPGMIDEMAITKIAGKTAEQNTQHSPKAPGQHLLHYSPHTPCRLFDTRNALKAEAEKQANAVALLFGEAASFPLKHSITLSNQPHIAAEQLYAALHQLDALGAKLILIESPPEGTDWAALHDRLNRAAYRA</sequence>
<evidence type="ECO:0000256" key="10">
    <source>
        <dbReference type="ARBA" id="ARBA00022840"/>
    </source>
</evidence>
<evidence type="ECO:0000313" key="15">
    <source>
        <dbReference type="EMBL" id="MDP8567959.1"/>
    </source>
</evidence>
<accession>A0ABT9JU11</accession>
<comment type="catalytic activity">
    <reaction evidence="12 13">
        <text>L-threonine + hydrogencarbonate + ATP = L-threonylcarbamoyladenylate + diphosphate + H2O</text>
        <dbReference type="Rhea" id="RHEA:36407"/>
        <dbReference type="ChEBI" id="CHEBI:15377"/>
        <dbReference type="ChEBI" id="CHEBI:17544"/>
        <dbReference type="ChEBI" id="CHEBI:30616"/>
        <dbReference type="ChEBI" id="CHEBI:33019"/>
        <dbReference type="ChEBI" id="CHEBI:57926"/>
        <dbReference type="ChEBI" id="CHEBI:73682"/>
        <dbReference type="EC" id="2.7.7.87"/>
    </reaction>
</comment>
<evidence type="ECO:0000256" key="3">
    <source>
        <dbReference type="ARBA" id="ARBA00012584"/>
    </source>
</evidence>
<dbReference type="GO" id="GO:0061710">
    <property type="term" value="F:L-threonylcarbamoyladenylate synthase"/>
    <property type="evidence" value="ECO:0007669"/>
    <property type="project" value="UniProtKB-EC"/>
</dbReference>
<dbReference type="PIRSF" id="PIRSF004930">
    <property type="entry name" value="Tln_factor_SUA5"/>
    <property type="match status" value="1"/>
</dbReference>
<evidence type="ECO:0000256" key="11">
    <source>
        <dbReference type="ARBA" id="ARBA00029774"/>
    </source>
</evidence>
<dbReference type="SUPFAM" id="SSF55821">
    <property type="entry name" value="YrdC/RibB"/>
    <property type="match status" value="1"/>
</dbReference>
<evidence type="ECO:0000256" key="8">
    <source>
        <dbReference type="ARBA" id="ARBA00022695"/>
    </source>
</evidence>
<evidence type="ECO:0000256" key="4">
    <source>
        <dbReference type="ARBA" id="ARBA00015492"/>
    </source>
</evidence>
<keyword evidence="10 13" id="KW-0067">ATP-binding</keyword>
<dbReference type="InterPro" id="IPR038385">
    <property type="entry name" value="Sua5/YwlC_C"/>
</dbReference>
<feature type="domain" description="YrdC-like" evidence="14">
    <location>
        <begin position="2"/>
        <end position="187"/>
    </location>
</feature>
<dbReference type="Pfam" id="PF01300">
    <property type="entry name" value="Sua5_yciO_yrdC"/>
    <property type="match status" value="1"/>
</dbReference>
<evidence type="ECO:0000256" key="13">
    <source>
        <dbReference type="PIRNR" id="PIRNR004930"/>
    </source>
</evidence>
<keyword evidence="7 13" id="KW-0819">tRNA processing</keyword>
<evidence type="ECO:0000259" key="14">
    <source>
        <dbReference type="PROSITE" id="PS51163"/>
    </source>
</evidence>
<evidence type="ECO:0000256" key="5">
    <source>
        <dbReference type="ARBA" id="ARBA00022490"/>
    </source>
</evidence>
<dbReference type="NCBIfam" id="TIGR00057">
    <property type="entry name" value="L-threonylcarbamoyladenylate synthase"/>
    <property type="match status" value="1"/>
</dbReference>
<gene>
    <name evidence="15" type="ORF">Q9291_08870</name>
</gene>
<keyword evidence="16" id="KW-1185">Reference proteome</keyword>
<comment type="subcellular location">
    <subcellularLocation>
        <location evidence="1 13">Cytoplasm</location>
    </subcellularLocation>
</comment>
<keyword evidence="5 13" id="KW-0963">Cytoplasm</keyword>
<proteinExistence type="inferred from homology"/>
<reference evidence="16" key="1">
    <citation type="journal article" date="2019" name="Int. J. Syst. Evol. Microbiol.">
        <title>The Global Catalogue of Microorganisms (GCM) 10K type strain sequencing project: providing services to taxonomists for standard genome sequencing and annotation.</title>
        <authorList>
            <consortium name="The Broad Institute Genomics Platform"/>
            <consortium name="The Broad Institute Genome Sequencing Center for Infectious Disease"/>
            <person name="Wu L."/>
            <person name="Ma J."/>
        </authorList>
    </citation>
    <scope>NUCLEOTIDE SEQUENCE [LARGE SCALE GENOMIC DNA]</scope>
    <source>
        <strain evidence="16">VKM B-3159</strain>
    </source>
</reference>
<protein>
    <recommendedName>
        <fullName evidence="4 13">Threonylcarbamoyl-AMP synthase</fullName>
        <shortName evidence="13">TC-AMP synthase</shortName>
        <ecNumber evidence="3 13">2.7.7.87</ecNumber>
    </recommendedName>
    <alternativeName>
        <fullName evidence="11 13">L-threonylcarbamoyladenylate synthase</fullName>
    </alternativeName>
</protein>
<comment type="similarity">
    <text evidence="2 13">Belongs to the SUA5 family.</text>
</comment>
<dbReference type="EMBL" id="JAVCAP010000016">
    <property type="protein sequence ID" value="MDP8567959.1"/>
    <property type="molecule type" value="Genomic_DNA"/>
</dbReference>
<dbReference type="PANTHER" id="PTHR17490:SF16">
    <property type="entry name" value="THREONYLCARBAMOYL-AMP SYNTHASE"/>
    <property type="match status" value="1"/>
</dbReference>
<organism evidence="15 16">
    <name type="scientific">Methylophilus aquaticus</name>
    <dbReference type="NCBI Taxonomy" id="1971610"/>
    <lineage>
        <taxon>Bacteria</taxon>
        <taxon>Pseudomonadati</taxon>
        <taxon>Pseudomonadota</taxon>
        <taxon>Betaproteobacteria</taxon>
        <taxon>Nitrosomonadales</taxon>
        <taxon>Methylophilaceae</taxon>
        <taxon>Methylophilus</taxon>
    </lineage>
</organism>
<dbReference type="Pfam" id="PF03481">
    <property type="entry name" value="Sua5_C"/>
    <property type="match status" value="1"/>
</dbReference>
<dbReference type="InterPro" id="IPR006070">
    <property type="entry name" value="Sua5-like_dom"/>
</dbReference>
<dbReference type="InterPro" id="IPR017945">
    <property type="entry name" value="DHBP_synth_RibB-like_a/b_dom"/>
</dbReference>
<name>A0ABT9JU11_9PROT</name>
<dbReference type="InterPro" id="IPR010923">
    <property type="entry name" value="T(6)A37_SUA5"/>
</dbReference>
<dbReference type="PROSITE" id="PS51163">
    <property type="entry name" value="YRDC"/>
    <property type="match status" value="1"/>
</dbReference>
<dbReference type="InterPro" id="IPR050156">
    <property type="entry name" value="TC-AMP_synthase_SUA5"/>
</dbReference>
<dbReference type="PANTHER" id="PTHR17490">
    <property type="entry name" value="SUA5"/>
    <property type="match status" value="1"/>
</dbReference>
<keyword evidence="8 13" id="KW-0548">Nucleotidyltransferase</keyword>
<comment type="caution">
    <text evidence="15">The sequence shown here is derived from an EMBL/GenBank/DDBJ whole genome shotgun (WGS) entry which is preliminary data.</text>
</comment>
<dbReference type="InterPro" id="IPR005145">
    <property type="entry name" value="Sua5_C"/>
</dbReference>
<dbReference type="Proteomes" id="UP001225906">
    <property type="component" value="Unassembled WGS sequence"/>
</dbReference>
<dbReference type="EC" id="2.7.7.87" evidence="3 13"/>
<comment type="function">
    <text evidence="13">Required for the formation of a threonylcarbamoyl group on adenosine at position 37 (t(6)A37) in tRNAs that read codons beginning with adenine.</text>
</comment>
<evidence type="ECO:0000256" key="1">
    <source>
        <dbReference type="ARBA" id="ARBA00004496"/>
    </source>
</evidence>
<evidence type="ECO:0000256" key="12">
    <source>
        <dbReference type="ARBA" id="ARBA00048366"/>
    </source>
</evidence>
<evidence type="ECO:0000256" key="7">
    <source>
        <dbReference type="ARBA" id="ARBA00022694"/>
    </source>
</evidence>
<dbReference type="Gene3D" id="3.90.870.10">
    <property type="entry name" value="DHBP synthase"/>
    <property type="match status" value="1"/>
</dbReference>
<evidence type="ECO:0000256" key="9">
    <source>
        <dbReference type="ARBA" id="ARBA00022741"/>
    </source>
</evidence>
<dbReference type="Gene3D" id="3.40.50.11030">
    <property type="entry name" value="Threonylcarbamoyl-AMP synthase, C-terminal domain"/>
    <property type="match status" value="1"/>
</dbReference>
<evidence type="ECO:0000256" key="2">
    <source>
        <dbReference type="ARBA" id="ARBA00007663"/>
    </source>
</evidence>